<comment type="similarity">
    <text evidence="1 3">Belongs to the short-chain dehydrogenases/reductases (SDR) family.</text>
</comment>
<dbReference type="Proteomes" id="UP000244677">
    <property type="component" value="Chromosome"/>
</dbReference>
<dbReference type="InterPro" id="IPR057326">
    <property type="entry name" value="KR_dom"/>
</dbReference>
<dbReference type="EMBL" id="CP020919">
    <property type="protein sequence ID" value="AWG25962.1"/>
    <property type="molecule type" value="Genomic_DNA"/>
</dbReference>
<evidence type="ECO:0000313" key="6">
    <source>
        <dbReference type="Proteomes" id="UP000244677"/>
    </source>
</evidence>
<dbReference type="PRINTS" id="PR00081">
    <property type="entry name" value="GDHRDH"/>
</dbReference>
<dbReference type="InterPro" id="IPR002347">
    <property type="entry name" value="SDR_fam"/>
</dbReference>
<evidence type="ECO:0000256" key="2">
    <source>
        <dbReference type="ARBA" id="ARBA00023002"/>
    </source>
</evidence>
<name>A0A2S1LQM0_9FLAO</name>
<dbReference type="SUPFAM" id="SSF51735">
    <property type="entry name" value="NAD(P)-binding Rossmann-fold domains"/>
    <property type="match status" value="1"/>
</dbReference>
<dbReference type="InterPro" id="IPR036291">
    <property type="entry name" value="NAD(P)-bd_dom_sf"/>
</dbReference>
<dbReference type="OrthoDB" id="9810734at2"/>
<organism evidence="5 6">
    <name type="scientific">Flavobacterium kingsejongi</name>
    <dbReference type="NCBI Taxonomy" id="1678728"/>
    <lineage>
        <taxon>Bacteria</taxon>
        <taxon>Pseudomonadati</taxon>
        <taxon>Bacteroidota</taxon>
        <taxon>Flavobacteriia</taxon>
        <taxon>Flavobacteriales</taxon>
        <taxon>Flavobacteriaceae</taxon>
        <taxon>Flavobacterium</taxon>
    </lineage>
</organism>
<dbReference type="Pfam" id="PF00106">
    <property type="entry name" value="adh_short"/>
    <property type="match status" value="1"/>
</dbReference>
<dbReference type="Gene3D" id="3.40.50.720">
    <property type="entry name" value="NAD(P)-binding Rossmann-like Domain"/>
    <property type="match status" value="1"/>
</dbReference>
<gene>
    <name evidence="5" type="ORF">FK004_12380</name>
</gene>
<evidence type="ECO:0000259" key="4">
    <source>
        <dbReference type="SMART" id="SM00822"/>
    </source>
</evidence>
<dbReference type="KEGG" id="fki:FK004_12380"/>
<dbReference type="PANTHER" id="PTHR44196">
    <property type="entry name" value="DEHYDROGENASE/REDUCTASE SDR FAMILY MEMBER 7B"/>
    <property type="match status" value="1"/>
</dbReference>
<protein>
    <submittedName>
        <fullName evidence="5">Short-chain dehydrogenase</fullName>
    </submittedName>
</protein>
<proteinExistence type="inferred from homology"/>
<keyword evidence="2" id="KW-0560">Oxidoreductase</keyword>
<sequence>MNTTNNTVLITGGSAGIGFEMARQFSEKGNKVIITGRNEDRLKTAAAQLSNVTAIRADVTNEADTLQLVAQLQKDFPALNIVINNAGSAYYYDLAASTNSFKNAQEEILTNYLSIIRLNELLLPALQEQATAAIVNVSSIVAFVPGARLPTYSASKAALHSYTQSLRVALRSSTVSVFELMPPLVNTNFSKDIGGENGIAPAQVAQDLVQALATDQTEIHVGMTADLYNAFLASPADALLMVNPVS</sequence>
<evidence type="ECO:0000256" key="3">
    <source>
        <dbReference type="RuleBase" id="RU000363"/>
    </source>
</evidence>
<dbReference type="InterPro" id="IPR020904">
    <property type="entry name" value="Sc_DH/Rdtase_CS"/>
</dbReference>
<dbReference type="SMART" id="SM00822">
    <property type="entry name" value="PKS_KR"/>
    <property type="match status" value="1"/>
</dbReference>
<reference evidence="5 6" key="1">
    <citation type="submission" date="2017-04" db="EMBL/GenBank/DDBJ databases">
        <title>Complete genome sequence of Flavobacterium kingsejong AJ004.</title>
        <authorList>
            <person name="Lee P.C."/>
        </authorList>
    </citation>
    <scope>NUCLEOTIDE SEQUENCE [LARGE SCALE GENOMIC DNA]</scope>
    <source>
        <strain evidence="5 6">AJ004</strain>
    </source>
</reference>
<dbReference type="AlphaFoldDB" id="A0A2S1LQM0"/>
<dbReference type="PROSITE" id="PS00061">
    <property type="entry name" value="ADH_SHORT"/>
    <property type="match status" value="1"/>
</dbReference>
<dbReference type="PRINTS" id="PR00080">
    <property type="entry name" value="SDRFAMILY"/>
</dbReference>
<dbReference type="PANTHER" id="PTHR44196:SF1">
    <property type="entry name" value="DEHYDROGENASE_REDUCTASE SDR FAMILY MEMBER 7B"/>
    <property type="match status" value="1"/>
</dbReference>
<keyword evidence="6" id="KW-1185">Reference proteome</keyword>
<dbReference type="RefSeq" id="WP_108737505.1">
    <property type="nucleotide sequence ID" value="NZ_CP020919.1"/>
</dbReference>
<dbReference type="GO" id="GO:0016491">
    <property type="term" value="F:oxidoreductase activity"/>
    <property type="evidence" value="ECO:0007669"/>
    <property type="project" value="UniProtKB-KW"/>
</dbReference>
<feature type="domain" description="Ketoreductase" evidence="4">
    <location>
        <begin position="6"/>
        <end position="181"/>
    </location>
</feature>
<accession>A0A2S1LQM0</accession>
<dbReference type="GO" id="GO:0016020">
    <property type="term" value="C:membrane"/>
    <property type="evidence" value="ECO:0007669"/>
    <property type="project" value="TreeGrafter"/>
</dbReference>
<evidence type="ECO:0000256" key="1">
    <source>
        <dbReference type="ARBA" id="ARBA00006484"/>
    </source>
</evidence>
<evidence type="ECO:0000313" key="5">
    <source>
        <dbReference type="EMBL" id="AWG25962.1"/>
    </source>
</evidence>